<dbReference type="InterPro" id="IPR043128">
    <property type="entry name" value="Rev_trsase/Diguanyl_cyclase"/>
</dbReference>
<evidence type="ECO:0000259" key="3">
    <source>
        <dbReference type="Pfam" id="PF17919"/>
    </source>
</evidence>
<dbReference type="InterPro" id="IPR005162">
    <property type="entry name" value="Retrotrans_gag_dom"/>
</dbReference>
<feature type="region of interest" description="Disordered" evidence="1">
    <location>
        <begin position="319"/>
        <end position="354"/>
    </location>
</feature>
<dbReference type="InterPro" id="IPR043502">
    <property type="entry name" value="DNA/RNA_pol_sf"/>
</dbReference>
<evidence type="ECO:0000313" key="4">
    <source>
        <dbReference type="EMBL" id="KAA3467116.1"/>
    </source>
</evidence>
<dbReference type="FunFam" id="3.30.70.270:FF:000063">
    <property type="entry name" value="Zinc knuckle domaincontaining protein"/>
    <property type="match status" value="1"/>
</dbReference>
<evidence type="ECO:0000259" key="2">
    <source>
        <dbReference type="Pfam" id="PF03732"/>
    </source>
</evidence>
<feature type="domain" description="Retrotransposon gag" evidence="2">
    <location>
        <begin position="24"/>
        <end position="99"/>
    </location>
</feature>
<reference evidence="5" key="1">
    <citation type="journal article" date="2019" name="Plant Biotechnol. J.">
        <title>Genome sequencing of the Australian wild diploid species Gossypium australe highlights disease resistance and delayed gland morphogenesis.</title>
        <authorList>
            <person name="Cai Y."/>
            <person name="Cai X."/>
            <person name="Wang Q."/>
            <person name="Wang P."/>
            <person name="Zhang Y."/>
            <person name="Cai C."/>
            <person name="Xu Y."/>
            <person name="Wang K."/>
            <person name="Zhou Z."/>
            <person name="Wang C."/>
            <person name="Geng S."/>
            <person name="Li B."/>
            <person name="Dong Q."/>
            <person name="Hou Y."/>
            <person name="Wang H."/>
            <person name="Ai P."/>
            <person name="Liu Z."/>
            <person name="Yi F."/>
            <person name="Sun M."/>
            <person name="An G."/>
            <person name="Cheng J."/>
            <person name="Zhang Y."/>
            <person name="Shi Q."/>
            <person name="Xie Y."/>
            <person name="Shi X."/>
            <person name="Chang Y."/>
            <person name="Huang F."/>
            <person name="Chen Y."/>
            <person name="Hong S."/>
            <person name="Mi L."/>
            <person name="Sun Q."/>
            <person name="Zhang L."/>
            <person name="Zhou B."/>
            <person name="Peng R."/>
            <person name="Zhang X."/>
            <person name="Liu F."/>
        </authorList>
    </citation>
    <scope>NUCLEOTIDE SEQUENCE [LARGE SCALE GENOMIC DNA]</scope>
    <source>
        <strain evidence="5">cv. PA1801</strain>
    </source>
</reference>
<feature type="domain" description="Reverse transcriptase/retrotransposon-derived protein RNase H-like" evidence="3">
    <location>
        <begin position="909"/>
        <end position="959"/>
    </location>
</feature>
<name>A0A5B6VDQ7_9ROSI</name>
<protein>
    <submittedName>
        <fullName evidence="4">Uncharacterized protein</fullName>
    </submittedName>
</protein>
<proteinExistence type="predicted"/>
<dbReference type="InterPro" id="IPR041577">
    <property type="entry name" value="RT_RNaseH_2"/>
</dbReference>
<gene>
    <name evidence="4" type="ORF">EPI10_002158</name>
</gene>
<feature type="compositionally biased region" description="Polar residues" evidence="1">
    <location>
        <begin position="646"/>
        <end position="661"/>
    </location>
</feature>
<dbReference type="SUPFAM" id="SSF56672">
    <property type="entry name" value="DNA/RNA polymerases"/>
    <property type="match status" value="1"/>
</dbReference>
<dbReference type="PANTHER" id="PTHR32108:SF5">
    <property type="entry name" value="DYNACTIN SUBUNIT 1-LIKE"/>
    <property type="match status" value="1"/>
</dbReference>
<dbReference type="OrthoDB" id="1747505at2759"/>
<feature type="region of interest" description="Disordered" evidence="1">
    <location>
        <begin position="607"/>
        <end position="662"/>
    </location>
</feature>
<feature type="compositionally biased region" description="Basic and acidic residues" evidence="1">
    <location>
        <begin position="607"/>
        <end position="631"/>
    </location>
</feature>
<sequence length="960" mass="109026">MFCRRMTRYVNNDQLLIHCFQDSLIRSAAKWYNQLSCAQVNSWKDLAQAFMKQYSHVMDMTPDRLILQNIKKKQNESFRQYAQRWREVATQVQPPLLEKETTIFFINTLKATFINHMLGSATKSFSDIIMSGEIIENAVKSGKIDAGESSKRSAPRKKESEINNVSTYNKGYSKPITVGPPKTITTNFQSPPRQESNQKLNTEKLQFTHIPMTYKELYQSLFDAHIVSPFYLKPMQPSYPKWYDANAQCKYHECNEFGALVQGLMDNKELEFFEYVEEAEVCTSEGGSTKRNYGCNVTIPGEESPISASEEGRDVGFYTRTGKHYDPSNTGAEPVKRKTTMAEQKREKTVGSKSPVNELVTENEAREFLKFLKHSEYSVEEQLHKQPARISVLALLLSSEVHREALMKVLNETYVANDVSVNKLDSLVNNISVDNFIFFNDDEIPLGGMGSTKALHISTRCKGYTLPGVLIDNESALNVLPLSTLNRLPMDSSHMKTTGAVPTSLHQKLKLVADGRLVTINVVEDIIASVTSDAPYVGTDDEALECSFRSLKFVNATFIVEGNKIQVPKISKTTRMGLQLTVGKGALPGRGLGKCLQGKVEAPMLKDKHDHNSLGFKPDARQRKNEIEKKQERRRAKLSGGEVKSPNINNMSDITTDSESPFEQDLCMKDSQDLEDDRDYNLSPDLLRMIGAYIAAETRQDLIELLQEFKDVIAWSYQDMPGLSTDIVVHRLPIKEECKPVQQKLRTMRSDVLLKIKEEVRKQFDAGFLQVVKYSEWVANIVSVPKKDGNEIEVYIDNMIAKSRTEKEHIQVLRKLFLRLRKFQLNLNPTKCTFGARLGKLLGFVVSEKGIEIDPDKVKAIQELSSPRTQKEVRGFLGRLNYIARFISQLTEKCDPIFRLLKKHNPGVWDEECQRTFDKVKHYLSNALVLMSPNPYRPLILYFAVFGNSMGCVLGQHDES</sequence>
<accession>A0A5B6VDQ7</accession>
<dbReference type="Proteomes" id="UP000325315">
    <property type="component" value="Unassembled WGS sequence"/>
</dbReference>
<dbReference type="AlphaFoldDB" id="A0A5B6VDQ7"/>
<dbReference type="Pfam" id="PF03732">
    <property type="entry name" value="Retrotrans_gag"/>
    <property type="match status" value="1"/>
</dbReference>
<organism evidence="4 5">
    <name type="scientific">Gossypium australe</name>
    <dbReference type="NCBI Taxonomy" id="47621"/>
    <lineage>
        <taxon>Eukaryota</taxon>
        <taxon>Viridiplantae</taxon>
        <taxon>Streptophyta</taxon>
        <taxon>Embryophyta</taxon>
        <taxon>Tracheophyta</taxon>
        <taxon>Spermatophyta</taxon>
        <taxon>Magnoliopsida</taxon>
        <taxon>eudicotyledons</taxon>
        <taxon>Gunneridae</taxon>
        <taxon>Pentapetalae</taxon>
        <taxon>rosids</taxon>
        <taxon>malvids</taxon>
        <taxon>Malvales</taxon>
        <taxon>Malvaceae</taxon>
        <taxon>Malvoideae</taxon>
        <taxon>Gossypium</taxon>
    </lineage>
</organism>
<dbReference type="Pfam" id="PF17919">
    <property type="entry name" value="RT_RNaseH_2"/>
    <property type="match status" value="1"/>
</dbReference>
<dbReference type="PANTHER" id="PTHR32108">
    <property type="entry name" value="DNA-DIRECTED RNA POLYMERASE SUBUNIT ALPHA"/>
    <property type="match status" value="1"/>
</dbReference>
<dbReference type="Gene3D" id="3.30.70.270">
    <property type="match status" value="2"/>
</dbReference>
<comment type="caution">
    <text evidence="4">The sequence shown here is derived from an EMBL/GenBank/DDBJ whole genome shotgun (WGS) entry which is preliminary data.</text>
</comment>
<evidence type="ECO:0000313" key="5">
    <source>
        <dbReference type="Proteomes" id="UP000325315"/>
    </source>
</evidence>
<keyword evidence="5" id="KW-1185">Reference proteome</keyword>
<evidence type="ECO:0000256" key="1">
    <source>
        <dbReference type="SAM" id="MobiDB-lite"/>
    </source>
</evidence>
<dbReference type="EMBL" id="SMMG02000007">
    <property type="protein sequence ID" value="KAA3467116.1"/>
    <property type="molecule type" value="Genomic_DNA"/>
</dbReference>